<dbReference type="Gene3D" id="3.40.630.30">
    <property type="match status" value="1"/>
</dbReference>
<dbReference type="PANTHER" id="PTHR43877:SF2">
    <property type="entry name" value="AMINOALKYLPHOSPHONATE N-ACETYLTRANSFERASE-RELATED"/>
    <property type="match status" value="1"/>
</dbReference>
<sequence length="176" mass="19834">MDKQDFTNFSLRKAEAKDLPHIWPIFEQAIAKRREEGSSQWQDGYPNPNSIEADIQAGHGYVCLDGRGKLIAYLALIFTGEPAYEALEGQWLSTLPFAVVHRVAVRQQPHIKGLASWLMQAIEPIVLAAGFQSIKVDTNFDNAAMLRILEKLGYTYCGEVYFRGSARKAFEKLLTK</sequence>
<feature type="domain" description="N-acetyltransferase" evidence="3">
    <location>
        <begin position="9"/>
        <end position="176"/>
    </location>
</feature>
<evidence type="ECO:0000313" key="5">
    <source>
        <dbReference type="Proteomes" id="UP000435036"/>
    </source>
</evidence>
<evidence type="ECO:0000313" key="4">
    <source>
        <dbReference type="EMBL" id="MVZ61206.1"/>
    </source>
</evidence>
<dbReference type="InterPro" id="IPR050832">
    <property type="entry name" value="Bact_Acetyltransf"/>
</dbReference>
<organism evidence="4 5">
    <name type="scientific">Sphingobacterium humi</name>
    <dbReference type="NCBI Taxonomy" id="1796905"/>
    <lineage>
        <taxon>Bacteria</taxon>
        <taxon>Pseudomonadati</taxon>
        <taxon>Bacteroidota</taxon>
        <taxon>Sphingobacteriia</taxon>
        <taxon>Sphingobacteriales</taxon>
        <taxon>Sphingobacteriaceae</taxon>
        <taxon>Sphingobacterium</taxon>
    </lineage>
</organism>
<gene>
    <name evidence="4" type="ORF">GQF63_04150</name>
</gene>
<dbReference type="InterPro" id="IPR000182">
    <property type="entry name" value="GNAT_dom"/>
</dbReference>
<evidence type="ECO:0000256" key="2">
    <source>
        <dbReference type="ARBA" id="ARBA00023315"/>
    </source>
</evidence>
<name>A0A6N8KVT4_9SPHI</name>
<dbReference type="RefSeq" id="WP_160367843.1">
    <property type="nucleotide sequence ID" value="NZ_WSQA01000002.1"/>
</dbReference>
<evidence type="ECO:0000256" key="1">
    <source>
        <dbReference type="ARBA" id="ARBA00022679"/>
    </source>
</evidence>
<dbReference type="GO" id="GO:0016747">
    <property type="term" value="F:acyltransferase activity, transferring groups other than amino-acyl groups"/>
    <property type="evidence" value="ECO:0007669"/>
    <property type="project" value="InterPro"/>
</dbReference>
<dbReference type="Pfam" id="PF00583">
    <property type="entry name" value="Acetyltransf_1"/>
    <property type="match status" value="1"/>
</dbReference>
<dbReference type="Proteomes" id="UP000435036">
    <property type="component" value="Unassembled WGS sequence"/>
</dbReference>
<proteinExistence type="predicted"/>
<keyword evidence="2" id="KW-0012">Acyltransferase</keyword>
<dbReference type="InterPro" id="IPR016181">
    <property type="entry name" value="Acyl_CoA_acyltransferase"/>
</dbReference>
<keyword evidence="5" id="KW-1185">Reference proteome</keyword>
<reference evidence="4 5" key="1">
    <citation type="submission" date="2019-12" db="EMBL/GenBank/DDBJ databases">
        <authorList>
            <person name="Dong K."/>
        </authorList>
    </citation>
    <scope>NUCLEOTIDE SEQUENCE [LARGE SCALE GENOMIC DNA]</scope>
    <source>
        <strain evidence="4 5">JCM 31225</strain>
    </source>
</reference>
<dbReference type="OrthoDB" id="9796381at2"/>
<dbReference type="EMBL" id="WSQA01000002">
    <property type="protein sequence ID" value="MVZ61206.1"/>
    <property type="molecule type" value="Genomic_DNA"/>
</dbReference>
<dbReference type="PANTHER" id="PTHR43877">
    <property type="entry name" value="AMINOALKYLPHOSPHONATE N-ACETYLTRANSFERASE-RELATED-RELATED"/>
    <property type="match status" value="1"/>
</dbReference>
<protein>
    <submittedName>
        <fullName evidence="4">GNAT family N-acetyltransferase</fullName>
    </submittedName>
</protein>
<comment type="caution">
    <text evidence="4">The sequence shown here is derived from an EMBL/GenBank/DDBJ whole genome shotgun (WGS) entry which is preliminary data.</text>
</comment>
<dbReference type="SUPFAM" id="SSF55729">
    <property type="entry name" value="Acyl-CoA N-acyltransferases (Nat)"/>
    <property type="match status" value="1"/>
</dbReference>
<dbReference type="PROSITE" id="PS51186">
    <property type="entry name" value="GNAT"/>
    <property type="match status" value="1"/>
</dbReference>
<keyword evidence="1 4" id="KW-0808">Transferase</keyword>
<evidence type="ECO:0000259" key="3">
    <source>
        <dbReference type="PROSITE" id="PS51186"/>
    </source>
</evidence>
<accession>A0A6N8KVT4</accession>
<dbReference type="AlphaFoldDB" id="A0A6N8KVT4"/>